<keyword evidence="2" id="KW-1185">Reference proteome</keyword>
<comment type="caution">
    <text evidence="1">The sequence shown here is derived from an EMBL/GenBank/DDBJ whole genome shotgun (WGS) entry which is preliminary data.</text>
</comment>
<reference evidence="1 2" key="1">
    <citation type="submission" date="2019-03" db="EMBL/GenBank/DDBJ databases">
        <title>Systems level insights into methane cycling in arid and semi-arid ecosystems.</title>
        <authorList>
            <person name="Kalyuzhnaya M."/>
        </authorList>
    </citation>
    <scope>NUCLEOTIDE SEQUENCE [LARGE SCALE GENOMIC DNA]</scope>
    <source>
        <strain evidence="1 2">S-1</strain>
    </source>
</reference>
<accession>A0ABY2CK00</accession>
<organism evidence="1 2">
    <name type="scientific">Methylomonas methanica</name>
    <dbReference type="NCBI Taxonomy" id="421"/>
    <lineage>
        <taxon>Bacteria</taxon>
        <taxon>Pseudomonadati</taxon>
        <taxon>Pseudomonadota</taxon>
        <taxon>Gammaproteobacteria</taxon>
        <taxon>Methylococcales</taxon>
        <taxon>Methylococcaceae</taxon>
        <taxon>Methylomonas</taxon>
    </lineage>
</organism>
<name>A0ABY2CK00_METMH</name>
<dbReference type="Proteomes" id="UP000295649">
    <property type="component" value="Unassembled WGS sequence"/>
</dbReference>
<gene>
    <name evidence="1" type="ORF">EDE11_13318</name>
</gene>
<evidence type="ECO:0000313" key="1">
    <source>
        <dbReference type="EMBL" id="TCV76425.1"/>
    </source>
</evidence>
<evidence type="ECO:0000313" key="2">
    <source>
        <dbReference type="Proteomes" id="UP000295649"/>
    </source>
</evidence>
<protein>
    <submittedName>
        <fullName evidence="1">Uncharacterized protein</fullName>
    </submittedName>
</protein>
<proteinExistence type="predicted"/>
<sequence length="40" mass="4010">MANVSKPLLLPSLDGLGIGTEDADSAMASAEMTGRSFLAA</sequence>
<dbReference type="EMBL" id="SMCN01000033">
    <property type="protein sequence ID" value="TCV76425.1"/>
    <property type="molecule type" value="Genomic_DNA"/>
</dbReference>